<organism evidence="1 2">
    <name type="scientific">Taxus chinensis</name>
    <name type="common">Chinese yew</name>
    <name type="synonym">Taxus wallichiana var. chinensis</name>
    <dbReference type="NCBI Taxonomy" id="29808"/>
    <lineage>
        <taxon>Eukaryota</taxon>
        <taxon>Viridiplantae</taxon>
        <taxon>Streptophyta</taxon>
        <taxon>Embryophyta</taxon>
        <taxon>Tracheophyta</taxon>
        <taxon>Spermatophyta</taxon>
        <taxon>Pinopsida</taxon>
        <taxon>Pinidae</taxon>
        <taxon>Conifers II</taxon>
        <taxon>Cupressales</taxon>
        <taxon>Taxaceae</taxon>
        <taxon>Taxus</taxon>
    </lineage>
</organism>
<accession>A0AA38FPI6</accession>
<comment type="caution">
    <text evidence="1">The sequence shown here is derived from an EMBL/GenBank/DDBJ whole genome shotgun (WGS) entry which is preliminary data.</text>
</comment>
<evidence type="ECO:0000313" key="1">
    <source>
        <dbReference type="EMBL" id="KAH9306878.1"/>
    </source>
</evidence>
<dbReference type="Proteomes" id="UP000824469">
    <property type="component" value="Unassembled WGS sequence"/>
</dbReference>
<sequence length="74" mass="8448">FKLDRKIFTRSHRAQGEIDPLFELLQQHNFSVSPNSIVSNRARSSSRVRRNRIPVEGEASVTCRALLLSDTQIP</sequence>
<protein>
    <submittedName>
        <fullName evidence="1">Uncharacterized protein</fullName>
    </submittedName>
</protein>
<feature type="non-terminal residue" evidence="1">
    <location>
        <position position="1"/>
    </location>
</feature>
<keyword evidence="2" id="KW-1185">Reference proteome</keyword>
<proteinExistence type="predicted"/>
<name>A0AA38FPI6_TAXCH</name>
<dbReference type="AlphaFoldDB" id="A0AA38FPI6"/>
<reference evidence="1 2" key="1">
    <citation type="journal article" date="2021" name="Nat. Plants">
        <title>The Taxus genome provides insights into paclitaxel biosynthesis.</title>
        <authorList>
            <person name="Xiong X."/>
            <person name="Gou J."/>
            <person name="Liao Q."/>
            <person name="Li Y."/>
            <person name="Zhou Q."/>
            <person name="Bi G."/>
            <person name="Li C."/>
            <person name="Du R."/>
            <person name="Wang X."/>
            <person name="Sun T."/>
            <person name="Guo L."/>
            <person name="Liang H."/>
            <person name="Lu P."/>
            <person name="Wu Y."/>
            <person name="Zhang Z."/>
            <person name="Ro D.K."/>
            <person name="Shang Y."/>
            <person name="Huang S."/>
            <person name="Yan J."/>
        </authorList>
    </citation>
    <scope>NUCLEOTIDE SEQUENCE [LARGE SCALE GENOMIC DNA]</scope>
    <source>
        <strain evidence="1">Ta-2019</strain>
    </source>
</reference>
<evidence type="ECO:0000313" key="2">
    <source>
        <dbReference type="Proteomes" id="UP000824469"/>
    </source>
</evidence>
<dbReference type="EMBL" id="JAHRHJ020000008">
    <property type="protein sequence ID" value="KAH9306878.1"/>
    <property type="molecule type" value="Genomic_DNA"/>
</dbReference>
<gene>
    <name evidence="1" type="ORF">KI387_011282</name>
</gene>
<feature type="non-terminal residue" evidence="1">
    <location>
        <position position="74"/>
    </location>
</feature>